<reference evidence="2 3" key="1">
    <citation type="submission" date="2021-06" db="EMBL/GenBank/DDBJ databases">
        <authorList>
            <person name="Palmer J.M."/>
        </authorList>
    </citation>
    <scope>NUCLEOTIDE SEQUENCE [LARGE SCALE GENOMIC DNA]</scope>
    <source>
        <strain evidence="2 3">MEX-2019</strain>
        <tissue evidence="2">Muscle</tissue>
    </source>
</reference>
<dbReference type="AlphaFoldDB" id="A0AAV9RFT1"/>
<name>A0AAV9RFT1_9TELE</name>
<proteinExistence type="predicted"/>
<dbReference type="Proteomes" id="UP001311232">
    <property type="component" value="Unassembled WGS sequence"/>
</dbReference>
<organism evidence="2 3">
    <name type="scientific">Crenichthys baileyi</name>
    <name type="common">White River springfish</name>
    <dbReference type="NCBI Taxonomy" id="28760"/>
    <lineage>
        <taxon>Eukaryota</taxon>
        <taxon>Metazoa</taxon>
        <taxon>Chordata</taxon>
        <taxon>Craniata</taxon>
        <taxon>Vertebrata</taxon>
        <taxon>Euteleostomi</taxon>
        <taxon>Actinopterygii</taxon>
        <taxon>Neopterygii</taxon>
        <taxon>Teleostei</taxon>
        <taxon>Neoteleostei</taxon>
        <taxon>Acanthomorphata</taxon>
        <taxon>Ovalentaria</taxon>
        <taxon>Atherinomorphae</taxon>
        <taxon>Cyprinodontiformes</taxon>
        <taxon>Goodeidae</taxon>
        <taxon>Crenichthys</taxon>
    </lineage>
</organism>
<evidence type="ECO:0000313" key="3">
    <source>
        <dbReference type="Proteomes" id="UP001311232"/>
    </source>
</evidence>
<comment type="caution">
    <text evidence="2">The sequence shown here is derived from an EMBL/GenBank/DDBJ whole genome shotgun (WGS) entry which is preliminary data.</text>
</comment>
<evidence type="ECO:0000313" key="2">
    <source>
        <dbReference type="EMBL" id="KAK5607788.1"/>
    </source>
</evidence>
<dbReference type="EMBL" id="JAHHUM010001948">
    <property type="protein sequence ID" value="KAK5607788.1"/>
    <property type="molecule type" value="Genomic_DNA"/>
</dbReference>
<sequence length="87" mass="9185">MCKPSKKGALAQDISAQPNPQAASPIGSFIHVLRKLKPEAGLLKPEQTRGSCQGGRNVQKCQDAAAQMSPSTTPLVIAQDVVTFLVE</sequence>
<accession>A0AAV9RFT1</accession>
<evidence type="ECO:0000256" key="1">
    <source>
        <dbReference type="SAM" id="MobiDB-lite"/>
    </source>
</evidence>
<feature type="region of interest" description="Disordered" evidence="1">
    <location>
        <begin position="1"/>
        <end position="22"/>
    </location>
</feature>
<protein>
    <submittedName>
        <fullName evidence="2">Uncharacterized protein</fullName>
    </submittedName>
</protein>
<gene>
    <name evidence="2" type="ORF">CRENBAI_011482</name>
</gene>
<keyword evidence="3" id="KW-1185">Reference proteome</keyword>